<dbReference type="SMART" id="SM00347">
    <property type="entry name" value="HTH_MARR"/>
    <property type="match status" value="1"/>
</dbReference>
<evidence type="ECO:0000313" key="6">
    <source>
        <dbReference type="Proteomes" id="UP000059113"/>
    </source>
</evidence>
<evidence type="ECO:0000256" key="2">
    <source>
        <dbReference type="ARBA" id="ARBA00023125"/>
    </source>
</evidence>
<keyword evidence="6" id="KW-1185">Reference proteome</keyword>
<dbReference type="STRING" id="1648404.CP97_14325"/>
<evidence type="ECO:0000313" key="5">
    <source>
        <dbReference type="EMBL" id="AKQ43494.2"/>
    </source>
</evidence>
<protein>
    <submittedName>
        <fullName evidence="5">MarR family transcriptional regulator</fullName>
    </submittedName>
</protein>
<dbReference type="KEGG" id="ery:CP97_14325"/>
<keyword evidence="2" id="KW-0238">DNA-binding</keyword>
<dbReference type="GO" id="GO:0006950">
    <property type="term" value="P:response to stress"/>
    <property type="evidence" value="ECO:0007669"/>
    <property type="project" value="TreeGrafter"/>
</dbReference>
<name>A0A0H4VKG6_9SPHN</name>
<dbReference type="Gene3D" id="1.10.10.10">
    <property type="entry name" value="Winged helix-like DNA-binding domain superfamily/Winged helix DNA-binding domain"/>
    <property type="match status" value="1"/>
</dbReference>
<dbReference type="InterPro" id="IPR036388">
    <property type="entry name" value="WH-like_DNA-bd_sf"/>
</dbReference>
<proteinExistence type="predicted"/>
<accession>A0A0H4VKG6</accession>
<reference evidence="6" key="2">
    <citation type="submission" date="2015-04" db="EMBL/GenBank/DDBJ databases">
        <title>The complete genome sequence of Erythrobacter sp. s21-N3.</title>
        <authorList>
            <person name="Zhuang L."/>
            <person name="Liu Y."/>
            <person name="Shao Z."/>
        </authorList>
    </citation>
    <scope>NUCLEOTIDE SEQUENCE [LARGE SCALE GENOMIC DNA]</scope>
    <source>
        <strain evidence="6">s21-N3</strain>
    </source>
</reference>
<gene>
    <name evidence="5" type="ORF">CP97_14325</name>
</gene>
<dbReference type="GO" id="GO:0003700">
    <property type="term" value="F:DNA-binding transcription factor activity"/>
    <property type="evidence" value="ECO:0007669"/>
    <property type="project" value="InterPro"/>
</dbReference>
<keyword evidence="1" id="KW-0805">Transcription regulation</keyword>
<reference evidence="5 6" key="1">
    <citation type="journal article" date="2015" name="Int. J. Syst. Evol. Microbiol.">
        <title>Erythrobacter atlanticus sp. nov., a bacterium from ocean sediment able to degrade polycyclic aromatic hydrocarbons.</title>
        <authorList>
            <person name="Zhuang L."/>
            <person name="Liu Y."/>
            <person name="Wang L."/>
            <person name="Wang W."/>
            <person name="Shao Z."/>
        </authorList>
    </citation>
    <scope>NUCLEOTIDE SEQUENCE [LARGE SCALE GENOMIC DNA]</scope>
    <source>
        <strain evidence="6">s21-N3</strain>
    </source>
</reference>
<dbReference type="PANTHER" id="PTHR33164">
    <property type="entry name" value="TRANSCRIPTIONAL REGULATOR, MARR FAMILY"/>
    <property type="match status" value="1"/>
</dbReference>
<dbReference type="InterPro" id="IPR000835">
    <property type="entry name" value="HTH_MarR-typ"/>
</dbReference>
<dbReference type="EMBL" id="CP011310">
    <property type="protein sequence ID" value="AKQ43494.2"/>
    <property type="molecule type" value="Genomic_DNA"/>
</dbReference>
<dbReference type="OrthoDB" id="7427954at2"/>
<evidence type="ECO:0000259" key="4">
    <source>
        <dbReference type="PROSITE" id="PS50995"/>
    </source>
</evidence>
<dbReference type="RefSeq" id="WP_048886508.1">
    <property type="nucleotide sequence ID" value="NZ_CP011310.1"/>
</dbReference>
<dbReference type="GO" id="GO:0003677">
    <property type="term" value="F:DNA binding"/>
    <property type="evidence" value="ECO:0007669"/>
    <property type="project" value="UniProtKB-KW"/>
</dbReference>
<keyword evidence="3" id="KW-0804">Transcription</keyword>
<dbReference type="SUPFAM" id="SSF46785">
    <property type="entry name" value="Winged helix' DNA-binding domain"/>
    <property type="match status" value="1"/>
</dbReference>
<evidence type="ECO:0000256" key="1">
    <source>
        <dbReference type="ARBA" id="ARBA00023015"/>
    </source>
</evidence>
<dbReference type="AlphaFoldDB" id="A0A0H4VKG6"/>
<dbReference type="PANTHER" id="PTHR33164:SF64">
    <property type="entry name" value="TRANSCRIPTIONAL REGULATOR SLYA"/>
    <property type="match status" value="1"/>
</dbReference>
<evidence type="ECO:0000256" key="3">
    <source>
        <dbReference type="ARBA" id="ARBA00023163"/>
    </source>
</evidence>
<sequence length="151" mass="16466">MLPDALLFDLTNSLQPVRRAWMKVASTVMADLQLSTSLGTVIILISRLGPAVPQKELALEVGVNPAALVRTLDQGESAELLKRDAVAGDRRSNTVSLLPPGKVLAEAIEQRLVELRRALLDDLAAKDVETAQRVLRTLEMRAQNHLQRGDA</sequence>
<dbReference type="PROSITE" id="PS50995">
    <property type="entry name" value="HTH_MARR_2"/>
    <property type="match status" value="1"/>
</dbReference>
<organism evidence="5 6">
    <name type="scientific">Aurantiacibacter atlanticus</name>
    <dbReference type="NCBI Taxonomy" id="1648404"/>
    <lineage>
        <taxon>Bacteria</taxon>
        <taxon>Pseudomonadati</taxon>
        <taxon>Pseudomonadota</taxon>
        <taxon>Alphaproteobacteria</taxon>
        <taxon>Sphingomonadales</taxon>
        <taxon>Erythrobacteraceae</taxon>
        <taxon>Aurantiacibacter</taxon>
    </lineage>
</organism>
<dbReference type="PRINTS" id="PR00598">
    <property type="entry name" value="HTHMARR"/>
</dbReference>
<dbReference type="InterPro" id="IPR036390">
    <property type="entry name" value="WH_DNA-bd_sf"/>
</dbReference>
<feature type="domain" description="HTH marR-type" evidence="4">
    <location>
        <begin position="7"/>
        <end position="140"/>
    </location>
</feature>
<dbReference type="Proteomes" id="UP000059113">
    <property type="component" value="Chromosome"/>
</dbReference>
<dbReference type="InterPro" id="IPR039422">
    <property type="entry name" value="MarR/SlyA-like"/>
</dbReference>